<dbReference type="Gene3D" id="3.30.950.30">
    <property type="entry name" value="Schlafen, AAA domain"/>
    <property type="match status" value="1"/>
</dbReference>
<feature type="non-terminal residue" evidence="2">
    <location>
        <position position="66"/>
    </location>
</feature>
<evidence type="ECO:0000259" key="1">
    <source>
        <dbReference type="Pfam" id="PF04326"/>
    </source>
</evidence>
<organism evidence="2 3">
    <name type="scientific">Acetobacter syzygii</name>
    <dbReference type="NCBI Taxonomy" id="146476"/>
    <lineage>
        <taxon>Bacteria</taxon>
        <taxon>Pseudomonadati</taxon>
        <taxon>Pseudomonadota</taxon>
        <taxon>Alphaproteobacteria</taxon>
        <taxon>Acetobacterales</taxon>
        <taxon>Acetobacteraceae</taxon>
        <taxon>Acetobacter</taxon>
    </lineage>
</organism>
<protein>
    <recommendedName>
        <fullName evidence="1">Schlafen AlbA-2 domain-containing protein</fullName>
    </recommendedName>
</protein>
<reference evidence="2 3" key="1">
    <citation type="submission" date="2017-04" db="EMBL/GenBank/DDBJ databases">
        <title>Kefir bacterial isolates.</title>
        <authorList>
            <person name="Kim Y."/>
            <person name="Blasche S."/>
            <person name="Patil K.R."/>
        </authorList>
    </citation>
    <scope>NUCLEOTIDE SEQUENCE [LARGE SCALE GENOMIC DNA]</scope>
    <source>
        <strain evidence="2 3">KR-2</strain>
    </source>
</reference>
<name>A0A270B1G3_9PROT</name>
<dbReference type="InterPro" id="IPR007421">
    <property type="entry name" value="Schlafen_AlbA_2_dom"/>
</dbReference>
<sequence length="66" mass="7738">MLHSSQHETDTYDFKERWENTNSELLKDILSFANTAHHHDCYLIYGINDGKDVIGITDTDKNRKNQ</sequence>
<proteinExistence type="predicted"/>
<dbReference type="InterPro" id="IPR038461">
    <property type="entry name" value="Schlafen_AlbA_2_dom_sf"/>
</dbReference>
<accession>A0A270B1G3</accession>
<comment type="caution">
    <text evidence="2">The sequence shown here is derived from an EMBL/GenBank/DDBJ whole genome shotgun (WGS) entry which is preliminary data.</text>
</comment>
<keyword evidence="3" id="KW-1185">Reference proteome</keyword>
<dbReference type="EMBL" id="NDFP01000101">
    <property type="protein sequence ID" value="PAL18855.1"/>
    <property type="molecule type" value="Genomic_DNA"/>
</dbReference>
<dbReference type="Proteomes" id="UP000216033">
    <property type="component" value="Unassembled WGS sequence"/>
</dbReference>
<gene>
    <name evidence="2" type="ORF">B9K05_14065</name>
</gene>
<evidence type="ECO:0000313" key="3">
    <source>
        <dbReference type="Proteomes" id="UP000216033"/>
    </source>
</evidence>
<evidence type="ECO:0000313" key="2">
    <source>
        <dbReference type="EMBL" id="PAL18855.1"/>
    </source>
</evidence>
<dbReference type="AlphaFoldDB" id="A0A270B1G3"/>
<dbReference type="Pfam" id="PF04326">
    <property type="entry name" value="SLFN_AlbA_2"/>
    <property type="match status" value="1"/>
</dbReference>
<feature type="domain" description="Schlafen AlbA-2" evidence="1">
    <location>
        <begin position="8"/>
        <end position="63"/>
    </location>
</feature>